<accession>D8SSQ5</accession>
<proteinExistence type="predicted"/>
<dbReference type="InParanoid" id="D8SSQ5"/>
<organism evidence="2">
    <name type="scientific">Selaginella moellendorffii</name>
    <name type="common">Spikemoss</name>
    <dbReference type="NCBI Taxonomy" id="88036"/>
    <lineage>
        <taxon>Eukaryota</taxon>
        <taxon>Viridiplantae</taxon>
        <taxon>Streptophyta</taxon>
        <taxon>Embryophyta</taxon>
        <taxon>Tracheophyta</taxon>
        <taxon>Lycopodiopsida</taxon>
        <taxon>Selaginellales</taxon>
        <taxon>Selaginellaceae</taxon>
        <taxon>Selaginella</taxon>
    </lineage>
</organism>
<sequence>MWRVTLEETVLLFVSNLHKVKNCHLATGLEWRELYDPVSVLENCQRGGSKQQKESIAIVLKAFPLRAGPASSEVWLGSPFPVTLISCFIESYKTKTRGNSSHREITVEIRRWSTEPEILGSIPSEVALIVNFFPMLKTT</sequence>
<evidence type="ECO:0000313" key="1">
    <source>
        <dbReference type="EMBL" id="EFJ12620.1"/>
    </source>
</evidence>
<name>D8SSQ5_SELML</name>
<evidence type="ECO:0000313" key="2">
    <source>
        <dbReference type="Proteomes" id="UP000001514"/>
    </source>
</evidence>
<dbReference type="KEGG" id="smo:SELMODRAFT_425317"/>
<keyword evidence="2" id="KW-1185">Reference proteome</keyword>
<dbReference type="Gramene" id="EFJ12620">
    <property type="protein sequence ID" value="EFJ12620"/>
    <property type="gene ID" value="SELMODRAFT_425317"/>
</dbReference>
<dbReference type="Proteomes" id="UP000001514">
    <property type="component" value="Unassembled WGS sequence"/>
</dbReference>
<dbReference type="AlphaFoldDB" id="D8SSQ5"/>
<dbReference type="EMBL" id="GL377638">
    <property type="protein sequence ID" value="EFJ12620.1"/>
    <property type="molecule type" value="Genomic_DNA"/>
</dbReference>
<gene>
    <name evidence="1" type="ORF">SELMODRAFT_425317</name>
</gene>
<dbReference type="HOGENOM" id="CLU_1848545_0_0_1"/>
<reference evidence="1 2" key="1">
    <citation type="journal article" date="2011" name="Science">
        <title>The Selaginella genome identifies genetic changes associated with the evolution of vascular plants.</title>
        <authorList>
            <person name="Banks J.A."/>
            <person name="Nishiyama T."/>
            <person name="Hasebe M."/>
            <person name="Bowman J.L."/>
            <person name="Gribskov M."/>
            <person name="dePamphilis C."/>
            <person name="Albert V.A."/>
            <person name="Aono N."/>
            <person name="Aoyama T."/>
            <person name="Ambrose B.A."/>
            <person name="Ashton N.W."/>
            <person name="Axtell M.J."/>
            <person name="Barker E."/>
            <person name="Barker M.S."/>
            <person name="Bennetzen J.L."/>
            <person name="Bonawitz N.D."/>
            <person name="Chapple C."/>
            <person name="Cheng C."/>
            <person name="Correa L.G."/>
            <person name="Dacre M."/>
            <person name="DeBarry J."/>
            <person name="Dreyer I."/>
            <person name="Elias M."/>
            <person name="Engstrom E.M."/>
            <person name="Estelle M."/>
            <person name="Feng L."/>
            <person name="Finet C."/>
            <person name="Floyd S.K."/>
            <person name="Frommer W.B."/>
            <person name="Fujita T."/>
            <person name="Gramzow L."/>
            <person name="Gutensohn M."/>
            <person name="Harholt J."/>
            <person name="Hattori M."/>
            <person name="Heyl A."/>
            <person name="Hirai T."/>
            <person name="Hiwatashi Y."/>
            <person name="Ishikawa M."/>
            <person name="Iwata M."/>
            <person name="Karol K.G."/>
            <person name="Koehler B."/>
            <person name="Kolukisaoglu U."/>
            <person name="Kubo M."/>
            <person name="Kurata T."/>
            <person name="Lalonde S."/>
            <person name="Li K."/>
            <person name="Li Y."/>
            <person name="Litt A."/>
            <person name="Lyons E."/>
            <person name="Manning G."/>
            <person name="Maruyama T."/>
            <person name="Michael T.P."/>
            <person name="Mikami K."/>
            <person name="Miyazaki S."/>
            <person name="Morinaga S."/>
            <person name="Murata T."/>
            <person name="Mueller-Roeber B."/>
            <person name="Nelson D.R."/>
            <person name="Obara M."/>
            <person name="Oguri Y."/>
            <person name="Olmstead R.G."/>
            <person name="Onodera N."/>
            <person name="Petersen B.L."/>
            <person name="Pils B."/>
            <person name="Prigge M."/>
            <person name="Rensing S.A."/>
            <person name="Riano-Pachon D.M."/>
            <person name="Roberts A.W."/>
            <person name="Sato Y."/>
            <person name="Scheller H.V."/>
            <person name="Schulz B."/>
            <person name="Schulz C."/>
            <person name="Shakirov E.V."/>
            <person name="Shibagaki N."/>
            <person name="Shinohara N."/>
            <person name="Shippen D.E."/>
            <person name="Soerensen I."/>
            <person name="Sotooka R."/>
            <person name="Sugimoto N."/>
            <person name="Sugita M."/>
            <person name="Sumikawa N."/>
            <person name="Tanurdzic M."/>
            <person name="Theissen G."/>
            <person name="Ulvskov P."/>
            <person name="Wakazuki S."/>
            <person name="Weng J.K."/>
            <person name="Willats W.W."/>
            <person name="Wipf D."/>
            <person name="Wolf P.G."/>
            <person name="Yang L."/>
            <person name="Zimmer A.D."/>
            <person name="Zhu Q."/>
            <person name="Mitros T."/>
            <person name="Hellsten U."/>
            <person name="Loque D."/>
            <person name="Otillar R."/>
            <person name="Salamov A."/>
            <person name="Schmutz J."/>
            <person name="Shapiro H."/>
            <person name="Lindquist E."/>
            <person name="Lucas S."/>
            <person name="Rokhsar D."/>
            <person name="Grigoriev I.V."/>
        </authorList>
    </citation>
    <scope>NUCLEOTIDE SEQUENCE [LARGE SCALE GENOMIC DNA]</scope>
</reference>
<protein>
    <submittedName>
        <fullName evidence="1">Uncharacterized protein</fullName>
    </submittedName>
</protein>